<keyword evidence="3" id="KW-0325">Glycoprotein</keyword>
<keyword evidence="2" id="KW-0677">Repeat</keyword>
<dbReference type="PANTHER" id="PTHR48056">
    <property type="entry name" value="LRR RECEPTOR-LIKE SERINE/THREONINE-PROTEIN KINASE-RELATED"/>
    <property type="match status" value="1"/>
</dbReference>
<evidence type="ECO:0000256" key="1">
    <source>
        <dbReference type="ARBA" id="ARBA00022614"/>
    </source>
</evidence>
<keyword evidence="5" id="KW-1185">Reference proteome</keyword>
<dbReference type="InterPro" id="IPR032675">
    <property type="entry name" value="LRR_dom_sf"/>
</dbReference>
<organism evidence="4 5">
    <name type="scientific">Olea europaea subsp. europaea</name>
    <dbReference type="NCBI Taxonomy" id="158383"/>
    <lineage>
        <taxon>Eukaryota</taxon>
        <taxon>Viridiplantae</taxon>
        <taxon>Streptophyta</taxon>
        <taxon>Embryophyta</taxon>
        <taxon>Tracheophyta</taxon>
        <taxon>Spermatophyta</taxon>
        <taxon>Magnoliopsida</taxon>
        <taxon>eudicotyledons</taxon>
        <taxon>Gunneridae</taxon>
        <taxon>Pentapetalae</taxon>
        <taxon>asterids</taxon>
        <taxon>lamiids</taxon>
        <taxon>Lamiales</taxon>
        <taxon>Oleaceae</taxon>
        <taxon>Oleeae</taxon>
        <taxon>Olea</taxon>
    </lineage>
</organism>
<dbReference type="AlphaFoldDB" id="A0A8S0R5V3"/>
<dbReference type="GO" id="GO:0033612">
    <property type="term" value="F:receptor serine/threonine kinase binding"/>
    <property type="evidence" value="ECO:0007669"/>
    <property type="project" value="TreeGrafter"/>
</dbReference>
<accession>A0A8S0R5V3</accession>
<dbReference type="InterPro" id="IPR001611">
    <property type="entry name" value="Leu-rich_rpt"/>
</dbReference>
<dbReference type="Pfam" id="PF00560">
    <property type="entry name" value="LRR_1"/>
    <property type="match status" value="3"/>
</dbReference>
<evidence type="ECO:0000313" key="4">
    <source>
        <dbReference type="EMBL" id="CAA2973717.1"/>
    </source>
</evidence>
<keyword evidence="1" id="KW-0433">Leucine-rich repeat</keyword>
<protein>
    <submittedName>
        <fullName evidence="4">Uncharacterized protein</fullName>
    </submittedName>
</protein>
<dbReference type="PANTHER" id="PTHR48056:SF26">
    <property type="entry name" value="MDIS1-INTERACTING RECEPTOR LIKE KINASE 1"/>
    <property type="match status" value="1"/>
</dbReference>
<evidence type="ECO:0000313" key="5">
    <source>
        <dbReference type="Proteomes" id="UP000594638"/>
    </source>
</evidence>
<gene>
    <name evidence="4" type="ORF">OLEA9_A081187</name>
</gene>
<comment type="caution">
    <text evidence="4">The sequence shown here is derived from an EMBL/GenBank/DDBJ whole genome shotgun (WGS) entry which is preliminary data.</text>
</comment>
<proteinExistence type="predicted"/>
<dbReference type="Gramene" id="OE9A081187T1">
    <property type="protein sequence ID" value="OE9A081187C1"/>
    <property type="gene ID" value="OE9A081187"/>
</dbReference>
<dbReference type="Proteomes" id="UP000594638">
    <property type="component" value="Unassembled WGS sequence"/>
</dbReference>
<dbReference type="Gene3D" id="3.80.10.10">
    <property type="entry name" value="Ribonuclease Inhibitor"/>
    <property type="match status" value="1"/>
</dbReference>
<reference evidence="4 5" key="1">
    <citation type="submission" date="2019-12" db="EMBL/GenBank/DDBJ databases">
        <authorList>
            <person name="Alioto T."/>
            <person name="Alioto T."/>
            <person name="Gomez Garrido J."/>
        </authorList>
    </citation>
    <scope>NUCLEOTIDE SEQUENCE [LARGE SCALE GENOMIC DNA]</scope>
</reference>
<name>A0A8S0R5V3_OLEEU</name>
<evidence type="ECO:0000256" key="2">
    <source>
        <dbReference type="ARBA" id="ARBA00022737"/>
    </source>
</evidence>
<evidence type="ECO:0000256" key="3">
    <source>
        <dbReference type="ARBA" id="ARBA00023180"/>
    </source>
</evidence>
<dbReference type="OrthoDB" id="512212at2759"/>
<dbReference type="InterPro" id="IPR050647">
    <property type="entry name" value="Plant_LRR-RLKs"/>
</dbReference>
<dbReference type="EMBL" id="CACTIH010002122">
    <property type="protein sequence ID" value="CAA2973717.1"/>
    <property type="molecule type" value="Genomic_DNA"/>
</dbReference>
<dbReference type="SUPFAM" id="SSF52058">
    <property type="entry name" value="L domain-like"/>
    <property type="match status" value="1"/>
</dbReference>
<sequence length="295" mass="32833">MCESTSQYSDYTAATCKEYSILTRIGHDKLPFVIGLVLCVAEGTHELHALVASTWVLEDLNLFDNSLTGPIPAAVFNLSSLNQLSVSLPTSLPNFAKLEKISVCQQFHRKHSNGDRKLDTAIFYLGLDSLNGELPSAIFNISTLVDIDVSFNQIFGRFPNDPCHLSTKLEVFYLFNNQIYGQVPSSISHCLVLKELNLSHNLLTESLPMASETYQRFNGNIPNSIGNMSNLEIFHVGSNSIQGHSPEKLGVLSNMKELFIGQNKLEGEIPEFIFKPFSLQALSLVDNYVKIFQLQ</sequence>